<dbReference type="EC" id="2.7.7.65" evidence="1"/>
<evidence type="ECO:0000256" key="2">
    <source>
        <dbReference type="ARBA" id="ARBA00034247"/>
    </source>
</evidence>
<dbReference type="GO" id="GO:0052621">
    <property type="term" value="F:diguanylate cyclase activity"/>
    <property type="evidence" value="ECO:0007669"/>
    <property type="project" value="UniProtKB-EC"/>
</dbReference>
<evidence type="ECO:0000256" key="1">
    <source>
        <dbReference type="ARBA" id="ARBA00012528"/>
    </source>
</evidence>
<dbReference type="SUPFAM" id="SSF55073">
    <property type="entry name" value="Nucleotide cyclase"/>
    <property type="match status" value="1"/>
</dbReference>
<keyword evidence="3" id="KW-0812">Transmembrane</keyword>
<dbReference type="CDD" id="cd01949">
    <property type="entry name" value="GGDEF"/>
    <property type="match status" value="1"/>
</dbReference>
<dbReference type="InterPro" id="IPR043128">
    <property type="entry name" value="Rev_trsase/Diguanyl_cyclase"/>
</dbReference>
<dbReference type="Pfam" id="PF00990">
    <property type="entry name" value="GGDEF"/>
    <property type="match status" value="1"/>
</dbReference>
<feature type="transmembrane region" description="Helical" evidence="3">
    <location>
        <begin position="51"/>
        <end position="74"/>
    </location>
</feature>
<dbReference type="InterPro" id="IPR050469">
    <property type="entry name" value="Diguanylate_Cyclase"/>
</dbReference>
<evidence type="ECO:0000256" key="3">
    <source>
        <dbReference type="SAM" id="Phobius"/>
    </source>
</evidence>
<keyword evidence="6" id="KW-1185">Reference proteome</keyword>
<evidence type="ECO:0000313" key="6">
    <source>
        <dbReference type="Proteomes" id="UP000572377"/>
    </source>
</evidence>
<sequence length="303" mass="33017">MDAYRFMSRLFPRSFTAKIFFIAFIGTHVPLLAMVALILGRGDSLVPNMDIVLPLLLATLGGTVGTLLGLLAMLRPLFRIETSLRALEEQGEIRPLPTEYRDVVGKLMVRVNRLALRIDERLGEAARRADTDALTGLLNRSGLRRHMPELARGAVLFIDIDHFKQVNDSYGHDVGDRLLVEFAITARKAMRKNDLLARMGGEEFVAFLPGADAETSVAVAERLRMSVADTLRAEDRKVTVSVGIAVAADAAQSVASLVTAADHAAYTAKQQGRNRVCLNHGAVGAMQPARPVQDMHQPLAISA</sequence>
<comment type="caution">
    <text evidence="5">The sequence shown here is derived from an EMBL/GenBank/DDBJ whole genome shotgun (WGS) entry which is preliminary data.</text>
</comment>
<accession>A0A849KYV7</accession>
<dbReference type="RefSeq" id="WP_171322589.1">
    <property type="nucleotide sequence ID" value="NZ_JABFBC010000001.1"/>
</dbReference>
<dbReference type="AlphaFoldDB" id="A0A849KYV7"/>
<feature type="domain" description="GGDEF" evidence="4">
    <location>
        <begin position="151"/>
        <end position="281"/>
    </location>
</feature>
<reference evidence="5 6" key="1">
    <citation type="submission" date="2020-05" db="EMBL/GenBank/DDBJ databases">
        <title>Gimesia benthica sp. nov., a novel planctomycete isolated from a deep-sea water sample of the Northwest Indian Ocean.</title>
        <authorList>
            <person name="Wang J."/>
            <person name="Ruan C."/>
            <person name="Song L."/>
            <person name="Zhu Y."/>
            <person name="Li A."/>
            <person name="Zheng X."/>
            <person name="Wang L."/>
            <person name="Lu Z."/>
            <person name="Huang Y."/>
            <person name="Du W."/>
            <person name="Zhou Y."/>
            <person name="Huang L."/>
            <person name="Dai X."/>
        </authorList>
    </citation>
    <scope>NUCLEOTIDE SEQUENCE [LARGE SCALE GENOMIC DNA]</scope>
    <source>
        <strain evidence="5 6">YYQ-30</strain>
    </source>
</reference>
<feature type="transmembrane region" description="Helical" evidence="3">
    <location>
        <begin position="20"/>
        <end position="39"/>
    </location>
</feature>
<keyword evidence="3" id="KW-0472">Membrane</keyword>
<dbReference type="PANTHER" id="PTHR45138:SF9">
    <property type="entry name" value="DIGUANYLATE CYCLASE DGCM-RELATED"/>
    <property type="match status" value="1"/>
</dbReference>
<keyword evidence="3" id="KW-1133">Transmembrane helix</keyword>
<proteinExistence type="predicted"/>
<evidence type="ECO:0000313" key="5">
    <source>
        <dbReference type="EMBL" id="NNU79526.1"/>
    </source>
</evidence>
<dbReference type="EMBL" id="JABFBC010000001">
    <property type="protein sequence ID" value="NNU79526.1"/>
    <property type="molecule type" value="Genomic_DNA"/>
</dbReference>
<dbReference type="Gene3D" id="3.30.70.270">
    <property type="match status" value="1"/>
</dbReference>
<dbReference type="NCBIfam" id="TIGR00254">
    <property type="entry name" value="GGDEF"/>
    <property type="match status" value="1"/>
</dbReference>
<protein>
    <recommendedName>
        <fullName evidence="1">diguanylate cyclase</fullName>
        <ecNumber evidence="1">2.7.7.65</ecNumber>
    </recommendedName>
</protein>
<dbReference type="Proteomes" id="UP000572377">
    <property type="component" value="Unassembled WGS sequence"/>
</dbReference>
<comment type="catalytic activity">
    <reaction evidence="2">
        <text>2 GTP = 3',3'-c-di-GMP + 2 diphosphate</text>
        <dbReference type="Rhea" id="RHEA:24898"/>
        <dbReference type="ChEBI" id="CHEBI:33019"/>
        <dbReference type="ChEBI" id="CHEBI:37565"/>
        <dbReference type="ChEBI" id="CHEBI:58805"/>
        <dbReference type="EC" id="2.7.7.65"/>
    </reaction>
</comment>
<dbReference type="SMART" id="SM00267">
    <property type="entry name" value="GGDEF"/>
    <property type="match status" value="1"/>
</dbReference>
<dbReference type="InterPro" id="IPR029787">
    <property type="entry name" value="Nucleotide_cyclase"/>
</dbReference>
<name>A0A849KYV7_9RHOB</name>
<dbReference type="PANTHER" id="PTHR45138">
    <property type="entry name" value="REGULATORY COMPONENTS OF SENSORY TRANSDUCTION SYSTEM"/>
    <property type="match status" value="1"/>
</dbReference>
<evidence type="ECO:0000259" key="4">
    <source>
        <dbReference type="PROSITE" id="PS50887"/>
    </source>
</evidence>
<organism evidence="5 6">
    <name type="scientific">Halovulum dunhuangense</name>
    <dbReference type="NCBI Taxonomy" id="1505036"/>
    <lineage>
        <taxon>Bacteria</taxon>
        <taxon>Pseudomonadati</taxon>
        <taxon>Pseudomonadota</taxon>
        <taxon>Alphaproteobacteria</taxon>
        <taxon>Rhodobacterales</taxon>
        <taxon>Paracoccaceae</taxon>
        <taxon>Halovulum</taxon>
    </lineage>
</organism>
<gene>
    <name evidence="5" type="ORF">HMH01_03650</name>
</gene>
<dbReference type="FunFam" id="3.30.70.270:FF:000001">
    <property type="entry name" value="Diguanylate cyclase domain protein"/>
    <property type="match status" value="1"/>
</dbReference>
<dbReference type="InterPro" id="IPR000160">
    <property type="entry name" value="GGDEF_dom"/>
</dbReference>
<dbReference type="PROSITE" id="PS50887">
    <property type="entry name" value="GGDEF"/>
    <property type="match status" value="1"/>
</dbReference>